<dbReference type="Gene3D" id="3.30.450.40">
    <property type="match status" value="1"/>
</dbReference>
<feature type="domain" description="HTH iclR-type" evidence="6">
    <location>
        <begin position="8"/>
        <end position="68"/>
    </location>
</feature>
<dbReference type="AlphaFoldDB" id="A0A212LXJ4"/>
<comment type="function">
    <text evidence="4">May be an activator protein for the gylABX operon.</text>
</comment>
<dbReference type="SUPFAM" id="SSF55781">
    <property type="entry name" value="GAF domain-like"/>
    <property type="match status" value="1"/>
</dbReference>
<protein>
    <recommendedName>
        <fullName evidence="5">Glycerol operon regulatory protein</fullName>
    </recommendedName>
</protein>
<dbReference type="InterPro" id="IPR014757">
    <property type="entry name" value="Tscrpt_reg_IclR_C"/>
</dbReference>
<accession>A0A212LXJ4</accession>
<organism evidence="8">
    <name type="scientific">uncultured Sporomusa sp</name>
    <dbReference type="NCBI Taxonomy" id="307249"/>
    <lineage>
        <taxon>Bacteria</taxon>
        <taxon>Bacillati</taxon>
        <taxon>Bacillota</taxon>
        <taxon>Negativicutes</taxon>
        <taxon>Selenomonadales</taxon>
        <taxon>Sporomusaceae</taxon>
        <taxon>Sporomusa</taxon>
        <taxon>environmental samples</taxon>
    </lineage>
</organism>
<dbReference type="Gene3D" id="1.10.10.10">
    <property type="entry name" value="Winged helix-like DNA-binding domain superfamily/Winged helix DNA-binding domain"/>
    <property type="match status" value="1"/>
</dbReference>
<dbReference type="InterPro" id="IPR036388">
    <property type="entry name" value="WH-like_DNA-bd_sf"/>
</dbReference>
<evidence type="ECO:0000259" key="6">
    <source>
        <dbReference type="PROSITE" id="PS51077"/>
    </source>
</evidence>
<dbReference type="SUPFAM" id="SSF46785">
    <property type="entry name" value="Winged helix' DNA-binding domain"/>
    <property type="match status" value="1"/>
</dbReference>
<dbReference type="InterPro" id="IPR050707">
    <property type="entry name" value="HTH_MetabolicPath_Reg"/>
</dbReference>
<dbReference type="Pfam" id="PF09339">
    <property type="entry name" value="HTH_IclR"/>
    <property type="match status" value="1"/>
</dbReference>
<dbReference type="PANTHER" id="PTHR30136">
    <property type="entry name" value="HELIX-TURN-HELIX TRANSCRIPTIONAL REGULATOR, ICLR FAMILY"/>
    <property type="match status" value="1"/>
</dbReference>
<name>A0A212LXJ4_9FIRM</name>
<dbReference type="RefSeq" id="WP_288184949.1">
    <property type="nucleotide sequence ID" value="NZ_LT608335.1"/>
</dbReference>
<dbReference type="GO" id="GO:0003700">
    <property type="term" value="F:DNA-binding transcription factor activity"/>
    <property type="evidence" value="ECO:0007669"/>
    <property type="project" value="TreeGrafter"/>
</dbReference>
<evidence type="ECO:0000256" key="1">
    <source>
        <dbReference type="ARBA" id="ARBA00023015"/>
    </source>
</evidence>
<keyword evidence="3" id="KW-0804">Transcription</keyword>
<dbReference type="FunFam" id="1.10.10.10:FF:000056">
    <property type="entry name" value="IclR family transcriptional regulator"/>
    <property type="match status" value="1"/>
</dbReference>
<evidence type="ECO:0000256" key="3">
    <source>
        <dbReference type="ARBA" id="ARBA00023163"/>
    </source>
</evidence>
<dbReference type="InterPro" id="IPR029016">
    <property type="entry name" value="GAF-like_dom_sf"/>
</dbReference>
<dbReference type="GO" id="GO:0045892">
    <property type="term" value="P:negative regulation of DNA-templated transcription"/>
    <property type="evidence" value="ECO:0007669"/>
    <property type="project" value="TreeGrafter"/>
</dbReference>
<reference evidence="8" key="1">
    <citation type="submission" date="2016-08" db="EMBL/GenBank/DDBJ databases">
        <authorList>
            <person name="Seilhamer J.J."/>
        </authorList>
    </citation>
    <scope>NUCLEOTIDE SEQUENCE</scope>
    <source>
        <strain evidence="8">86</strain>
    </source>
</reference>
<sequence length="258" mass="28572">MNDSSMVVHSVEKALTILETLSRVEEMGVSELSRELGLGKATVYRLLTTLRLHGYVEQTASEKYKLNFKLFEIGNRVVNKIGIRKTAHPYLEQMAAVTKETVNLAVLDNYTVMYIDRIESREPLRIGLDVGTRFPAFCTALGLAMLAFMSPAAVDRLLDQTLQAGQFTKHTPNTVTDLSVIKQQLTIIREQGYSIDDEYYLPGIRGLAAPIFDHSGKVRAAISVAGPAIRITDEVIANFFPLVKESARNISMLLGHSG</sequence>
<dbReference type="EMBL" id="FMJE01000004">
    <property type="protein sequence ID" value="SCM82216.1"/>
    <property type="molecule type" value="Genomic_DNA"/>
</dbReference>
<gene>
    <name evidence="8" type="ORF">KL86SPO_40701</name>
</gene>
<keyword evidence="1" id="KW-0805">Transcription regulation</keyword>
<keyword evidence="2" id="KW-0238">DNA-binding</keyword>
<dbReference type="InterPro" id="IPR005471">
    <property type="entry name" value="Tscrpt_reg_IclR_N"/>
</dbReference>
<evidence type="ECO:0000256" key="2">
    <source>
        <dbReference type="ARBA" id="ARBA00023125"/>
    </source>
</evidence>
<evidence type="ECO:0000259" key="7">
    <source>
        <dbReference type="PROSITE" id="PS51078"/>
    </source>
</evidence>
<dbReference type="PROSITE" id="PS51077">
    <property type="entry name" value="HTH_ICLR"/>
    <property type="match status" value="1"/>
</dbReference>
<evidence type="ECO:0000313" key="8">
    <source>
        <dbReference type="EMBL" id="SCM82216.1"/>
    </source>
</evidence>
<dbReference type="Pfam" id="PF01614">
    <property type="entry name" value="IclR_C"/>
    <property type="match status" value="1"/>
</dbReference>
<proteinExistence type="predicted"/>
<evidence type="ECO:0000256" key="5">
    <source>
        <dbReference type="ARBA" id="ARBA00070406"/>
    </source>
</evidence>
<dbReference type="PANTHER" id="PTHR30136:SF24">
    <property type="entry name" value="HTH-TYPE TRANSCRIPTIONAL REPRESSOR ALLR"/>
    <property type="match status" value="1"/>
</dbReference>
<dbReference type="SMART" id="SM00346">
    <property type="entry name" value="HTH_ICLR"/>
    <property type="match status" value="1"/>
</dbReference>
<dbReference type="GO" id="GO:0003677">
    <property type="term" value="F:DNA binding"/>
    <property type="evidence" value="ECO:0007669"/>
    <property type="project" value="UniProtKB-KW"/>
</dbReference>
<dbReference type="InterPro" id="IPR036390">
    <property type="entry name" value="WH_DNA-bd_sf"/>
</dbReference>
<feature type="domain" description="IclR-ED" evidence="7">
    <location>
        <begin position="69"/>
        <end position="256"/>
    </location>
</feature>
<evidence type="ECO:0000256" key="4">
    <source>
        <dbReference type="ARBA" id="ARBA00058938"/>
    </source>
</evidence>
<dbReference type="PROSITE" id="PS51078">
    <property type="entry name" value="ICLR_ED"/>
    <property type="match status" value="1"/>
</dbReference>